<accession>A0A834SVY9</accession>
<gene>
    <name evidence="1" type="ORF">G2W53_035575</name>
</gene>
<dbReference type="Proteomes" id="UP000634136">
    <property type="component" value="Unassembled WGS sequence"/>
</dbReference>
<protein>
    <submittedName>
        <fullName evidence="1">Uncharacterized protein</fullName>
    </submittedName>
</protein>
<keyword evidence="2" id="KW-1185">Reference proteome</keyword>
<proteinExistence type="predicted"/>
<organism evidence="1 2">
    <name type="scientific">Senna tora</name>
    <dbReference type="NCBI Taxonomy" id="362788"/>
    <lineage>
        <taxon>Eukaryota</taxon>
        <taxon>Viridiplantae</taxon>
        <taxon>Streptophyta</taxon>
        <taxon>Embryophyta</taxon>
        <taxon>Tracheophyta</taxon>
        <taxon>Spermatophyta</taxon>
        <taxon>Magnoliopsida</taxon>
        <taxon>eudicotyledons</taxon>
        <taxon>Gunneridae</taxon>
        <taxon>Pentapetalae</taxon>
        <taxon>rosids</taxon>
        <taxon>fabids</taxon>
        <taxon>Fabales</taxon>
        <taxon>Fabaceae</taxon>
        <taxon>Caesalpinioideae</taxon>
        <taxon>Cassia clade</taxon>
        <taxon>Senna</taxon>
    </lineage>
</organism>
<sequence length="40" mass="4477">MLKCEEKSRGKLSGMGGRLREIALNYAVANDCYSKGEIRE</sequence>
<reference evidence="1" key="1">
    <citation type="submission" date="2020-09" db="EMBL/GenBank/DDBJ databases">
        <title>Genome-Enabled Discovery of Anthraquinone Biosynthesis in Senna tora.</title>
        <authorList>
            <person name="Kang S.-H."/>
            <person name="Pandey R.P."/>
            <person name="Lee C.-M."/>
            <person name="Sim J.-S."/>
            <person name="Jeong J.-T."/>
            <person name="Choi B.-S."/>
            <person name="Jung M."/>
            <person name="Ginzburg D."/>
            <person name="Zhao K."/>
            <person name="Won S.Y."/>
            <person name="Oh T.-J."/>
            <person name="Yu Y."/>
            <person name="Kim N.-H."/>
            <person name="Lee O.R."/>
            <person name="Lee T.-H."/>
            <person name="Bashyal P."/>
            <person name="Kim T.-S."/>
            <person name="Lee W.-H."/>
            <person name="Kawkins C."/>
            <person name="Kim C.-K."/>
            <person name="Kim J.S."/>
            <person name="Ahn B.O."/>
            <person name="Rhee S.Y."/>
            <person name="Sohng J.K."/>
        </authorList>
    </citation>
    <scope>NUCLEOTIDE SEQUENCE</scope>
    <source>
        <tissue evidence="1">Leaf</tissue>
    </source>
</reference>
<dbReference type="EMBL" id="JAAIUW010000011">
    <property type="protein sequence ID" value="KAF7808832.1"/>
    <property type="molecule type" value="Genomic_DNA"/>
</dbReference>
<dbReference type="AlphaFoldDB" id="A0A834SVY9"/>
<comment type="caution">
    <text evidence="1">The sequence shown here is derived from an EMBL/GenBank/DDBJ whole genome shotgun (WGS) entry which is preliminary data.</text>
</comment>
<name>A0A834SVY9_9FABA</name>
<evidence type="ECO:0000313" key="2">
    <source>
        <dbReference type="Proteomes" id="UP000634136"/>
    </source>
</evidence>
<evidence type="ECO:0000313" key="1">
    <source>
        <dbReference type="EMBL" id="KAF7808832.1"/>
    </source>
</evidence>